<dbReference type="InterPro" id="IPR051816">
    <property type="entry name" value="Glycosyl_Hydrolase_31"/>
</dbReference>
<keyword evidence="3" id="KW-0732">Signal</keyword>
<dbReference type="Pfam" id="PF21365">
    <property type="entry name" value="Glyco_hydro_31_3rd"/>
    <property type="match status" value="1"/>
</dbReference>
<feature type="domain" description="DUF5110" evidence="6">
    <location>
        <begin position="924"/>
        <end position="994"/>
    </location>
</feature>
<dbReference type="Pfam" id="PF13802">
    <property type="entry name" value="Gal_mutarotas_2"/>
    <property type="match status" value="1"/>
</dbReference>
<dbReference type="PANTHER" id="PTHR43863:SF2">
    <property type="entry name" value="MALTASE-GLUCOAMYLASE"/>
    <property type="match status" value="1"/>
</dbReference>
<evidence type="ECO:0000256" key="3">
    <source>
        <dbReference type="SAM" id="SignalP"/>
    </source>
</evidence>
<protein>
    <submittedName>
        <fullName evidence="8">Glycoside hydrolase</fullName>
    </submittedName>
</protein>
<keyword evidence="2 8" id="KW-0378">Hydrolase</keyword>
<dbReference type="Gene3D" id="3.20.20.80">
    <property type="entry name" value="Glycosidases"/>
    <property type="match status" value="1"/>
</dbReference>
<feature type="domain" description="Glycoside hydrolase family 31 N-terminal" evidence="5">
    <location>
        <begin position="349"/>
        <end position="504"/>
    </location>
</feature>
<dbReference type="GO" id="GO:0030246">
    <property type="term" value="F:carbohydrate binding"/>
    <property type="evidence" value="ECO:0007669"/>
    <property type="project" value="InterPro"/>
</dbReference>
<reference evidence="9" key="1">
    <citation type="submission" date="2017-04" db="EMBL/GenBank/DDBJ databases">
        <title>Function of individual gut microbiota members based on whole genome sequencing of pure cultures obtained from chicken caecum.</title>
        <authorList>
            <person name="Medvecky M."/>
            <person name="Cejkova D."/>
            <person name="Polansky O."/>
            <person name="Karasova D."/>
            <person name="Kubasova T."/>
            <person name="Cizek A."/>
            <person name="Rychlik I."/>
        </authorList>
    </citation>
    <scope>NUCLEOTIDE SEQUENCE [LARGE SCALE GENOMIC DNA]</scope>
    <source>
        <strain evidence="9">An199</strain>
    </source>
</reference>
<dbReference type="SUPFAM" id="SSF74650">
    <property type="entry name" value="Galactose mutarotase-like"/>
    <property type="match status" value="1"/>
</dbReference>
<dbReference type="InterPro" id="IPR033403">
    <property type="entry name" value="DUF5110"/>
</dbReference>
<dbReference type="RefSeq" id="WP_087342196.1">
    <property type="nucleotide sequence ID" value="NZ_NFJX01000001.1"/>
</dbReference>
<feature type="chain" id="PRO_5010993415" evidence="3">
    <location>
        <begin position="21"/>
        <end position="1055"/>
    </location>
</feature>
<proteinExistence type="inferred from homology"/>
<dbReference type="InterPro" id="IPR011013">
    <property type="entry name" value="Gal_mutarotase_sf_dom"/>
</dbReference>
<dbReference type="AlphaFoldDB" id="A0A1Y4ITM9"/>
<dbReference type="EMBL" id="NFJX01000001">
    <property type="protein sequence ID" value="OUP22826.1"/>
    <property type="molecule type" value="Genomic_DNA"/>
</dbReference>
<dbReference type="GO" id="GO:0004553">
    <property type="term" value="F:hydrolase activity, hydrolyzing O-glycosyl compounds"/>
    <property type="evidence" value="ECO:0007669"/>
    <property type="project" value="InterPro"/>
</dbReference>
<dbReference type="Gene3D" id="2.60.40.1760">
    <property type="entry name" value="glycosyl hydrolase (family 31)"/>
    <property type="match status" value="1"/>
</dbReference>
<dbReference type="InterPro" id="IPR025887">
    <property type="entry name" value="Glyco_hydro_31_N_dom"/>
</dbReference>
<feature type="signal peptide" evidence="3">
    <location>
        <begin position="1"/>
        <end position="20"/>
    </location>
</feature>
<evidence type="ECO:0000259" key="6">
    <source>
        <dbReference type="Pfam" id="PF17137"/>
    </source>
</evidence>
<dbReference type="SUPFAM" id="SSF51445">
    <property type="entry name" value="(Trans)glycosidases"/>
    <property type="match status" value="1"/>
</dbReference>
<evidence type="ECO:0000256" key="1">
    <source>
        <dbReference type="ARBA" id="ARBA00007806"/>
    </source>
</evidence>
<keyword evidence="2" id="KW-0326">Glycosidase</keyword>
<evidence type="ECO:0000259" key="5">
    <source>
        <dbReference type="Pfam" id="PF13802"/>
    </source>
</evidence>
<dbReference type="CDD" id="cd06596">
    <property type="entry name" value="GH31_CPE1046"/>
    <property type="match status" value="1"/>
</dbReference>
<dbReference type="InterPro" id="IPR048395">
    <property type="entry name" value="Glyco_hydro_31_C"/>
</dbReference>
<comment type="similarity">
    <text evidence="1 2">Belongs to the glycosyl hydrolase 31 family.</text>
</comment>
<gene>
    <name evidence="8" type="ORF">B5F32_01125</name>
</gene>
<organism evidence="8 9">
    <name type="scientific">Parabacteroides distasonis</name>
    <dbReference type="NCBI Taxonomy" id="823"/>
    <lineage>
        <taxon>Bacteria</taxon>
        <taxon>Pseudomonadati</taxon>
        <taxon>Bacteroidota</taxon>
        <taxon>Bacteroidia</taxon>
        <taxon>Bacteroidales</taxon>
        <taxon>Tannerellaceae</taxon>
        <taxon>Parabacteroides</taxon>
    </lineage>
</organism>
<dbReference type="CDD" id="cd14752">
    <property type="entry name" value="GH31_N"/>
    <property type="match status" value="1"/>
</dbReference>
<feature type="domain" description="Glycosyl hydrolase family 31 C-terminal" evidence="7">
    <location>
        <begin position="818"/>
        <end position="907"/>
    </location>
</feature>
<dbReference type="InterPro" id="IPR017853">
    <property type="entry name" value="GH"/>
</dbReference>
<accession>A0A1Y4ITM9</accession>
<evidence type="ECO:0000313" key="8">
    <source>
        <dbReference type="EMBL" id="OUP22826.1"/>
    </source>
</evidence>
<dbReference type="Pfam" id="PF01055">
    <property type="entry name" value="Glyco_hydro_31_2nd"/>
    <property type="match status" value="1"/>
</dbReference>
<dbReference type="PANTHER" id="PTHR43863">
    <property type="entry name" value="HYDROLASE, PUTATIVE (AFU_ORTHOLOGUE AFUA_1G03140)-RELATED"/>
    <property type="match status" value="1"/>
</dbReference>
<dbReference type="InterPro" id="IPR013780">
    <property type="entry name" value="Glyco_hydro_b"/>
</dbReference>
<evidence type="ECO:0000313" key="9">
    <source>
        <dbReference type="Proteomes" id="UP000195950"/>
    </source>
</evidence>
<sequence>MIKSLIVSMLLTGCVSSLSAQQSFWKEDFSAGKLPDGWMIVDSTKSAKCEWIVTDQPYPGSFQFEQQAPPIASTSRGYHMQFRPGVATGEEITKWNQREEYPNGYFQTSAIDCAGKNDVVLKFQHLFRWNNWFTGKRAGLWVGVSNDGVNWKEYNVMDKIPAATQLHAPVNEEINISEVAANQKTVYLRFFWRDIFSWYWMVDDIELTEPFAHDLALEKVTSHQEIGNTFTKEDVLKVKLKNVGSQPVDEDFTVTASLNNGQKLTATVTASGHPIAKQEEYEVAFPATDLTQMGSYKIEFAIQYPKDERSSNNVLKANLFAARMNLGKLTKFNKISNTEYEFVSEYAKVKLMFYRDDIFRIWLAPDGEYTNPAANSIVVDYGVKNPRVSMADNGSYYKFTTPQCVVRVYKNPIRFAMYDKNNRAVIYEEAEPLAFGLKTTQTMRRSGDEDFYGCGMQQGNFSYAGKEADIEVTGWDEDQSSNPAPFYMSTKGYGVFRNTFAPGHYAFNGTEMLDKNYDDGFKLMGFTSQLTHNENRFDAFYFYGPSLKDLLNDYTDITGKPFMPAMWMLTMGDADCYNKGEQRTGWPQSTPDVISQVADKYVEYDMPRGWILPNDGYGCGYVKLDSVVTELGKRGFHTGLWTENGVDKIAYEVGKCGTRLCKLDVAWVGEGYEFALNGCKSAFEGIENNTNERGFVWAVCGWAGTQRYSTVWSGDQVSNWDYIRYHIPTITGAGLSAMNAATSDVDGIFGGSPKTYTRDLQWKVFTPIFMTMSGWADADRQPWVYGHPYTDINRKFLKLKMRLNPYAYTYCHEAHTTGVPMARAMVLEFPDDVVTRDTTTQYQFMSGEWMMVAPVYTRKNVRDSIYFPAGEWYDYWTGKTYEGGKWLDKYEAKLDICPVFIRQGAIIPMYPDMNYVGEKPADVLTLDLYPYGNTSFNLYEDDGLTRDYKKGEFARTLISVSSPKGEKGTITVDIAKAKGDYKGRYQERTYLLDVRSESSPSNVTVAGKPLSAISPEVFNAGQEGWYFDASDRMGRVKVRTNRLSTNQDQKIMINF</sequence>
<dbReference type="SUPFAM" id="SSF51011">
    <property type="entry name" value="Glycosyl hydrolase domain"/>
    <property type="match status" value="1"/>
</dbReference>
<comment type="caution">
    <text evidence="8">The sequence shown here is derived from an EMBL/GenBank/DDBJ whole genome shotgun (WGS) entry which is preliminary data.</text>
</comment>
<dbReference type="Pfam" id="PF17137">
    <property type="entry name" value="DUF5110"/>
    <property type="match status" value="1"/>
</dbReference>
<dbReference type="Proteomes" id="UP000195950">
    <property type="component" value="Unassembled WGS sequence"/>
</dbReference>
<name>A0A1Y4ITM9_PARDI</name>
<evidence type="ECO:0000256" key="2">
    <source>
        <dbReference type="RuleBase" id="RU361185"/>
    </source>
</evidence>
<feature type="domain" description="Glycoside hydrolase family 31 TIM barrel" evidence="4">
    <location>
        <begin position="676"/>
        <end position="809"/>
    </location>
</feature>
<dbReference type="InterPro" id="IPR000322">
    <property type="entry name" value="Glyco_hydro_31_TIM"/>
</dbReference>
<dbReference type="GO" id="GO:0005975">
    <property type="term" value="P:carbohydrate metabolic process"/>
    <property type="evidence" value="ECO:0007669"/>
    <property type="project" value="InterPro"/>
</dbReference>
<dbReference type="Gene3D" id="2.60.40.1180">
    <property type="entry name" value="Golgi alpha-mannosidase II"/>
    <property type="match status" value="2"/>
</dbReference>
<evidence type="ECO:0000259" key="7">
    <source>
        <dbReference type="Pfam" id="PF21365"/>
    </source>
</evidence>
<evidence type="ECO:0000259" key="4">
    <source>
        <dbReference type="Pfam" id="PF01055"/>
    </source>
</evidence>